<dbReference type="GO" id="GO:0006952">
    <property type="term" value="P:defense response"/>
    <property type="evidence" value="ECO:0007669"/>
    <property type="project" value="UniProtKB-KW"/>
</dbReference>
<dbReference type="SUPFAM" id="SSF52047">
    <property type="entry name" value="RNI-like"/>
    <property type="match status" value="1"/>
</dbReference>
<dbReference type="InterPro" id="IPR044974">
    <property type="entry name" value="Disease_R_plants"/>
</dbReference>
<keyword evidence="1" id="KW-0433">Leucine-rich repeat</keyword>
<keyword evidence="7" id="KW-1185">Reference proteome</keyword>
<dbReference type="SUPFAM" id="SSF52058">
    <property type="entry name" value="L domain-like"/>
    <property type="match status" value="1"/>
</dbReference>
<organism evidence="6 7">
    <name type="scientific">Lactuca sativa</name>
    <name type="common">Garden lettuce</name>
    <dbReference type="NCBI Taxonomy" id="4236"/>
    <lineage>
        <taxon>Eukaryota</taxon>
        <taxon>Viridiplantae</taxon>
        <taxon>Streptophyta</taxon>
        <taxon>Embryophyta</taxon>
        <taxon>Tracheophyta</taxon>
        <taxon>Spermatophyta</taxon>
        <taxon>Magnoliopsida</taxon>
        <taxon>eudicotyledons</taxon>
        <taxon>Gunneridae</taxon>
        <taxon>Pentapetalae</taxon>
        <taxon>asterids</taxon>
        <taxon>campanulids</taxon>
        <taxon>Asterales</taxon>
        <taxon>Asteraceae</taxon>
        <taxon>Cichorioideae</taxon>
        <taxon>Cichorieae</taxon>
        <taxon>Lactucinae</taxon>
        <taxon>Lactuca</taxon>
    </lineage>
</organism>
<dbReference type="Gene3D" id="3.80.10.10">
    <property type="entry name" value="Ribonuclease Inhibitor"/>
    <property type="match status" value="2"/>
</dbReference>
<proteinExistence type="predicted"/>
<dbReference type="InterPro" id="IPR058192">
    <property type="entry name" value="WHD_ROQ1-like"/>
</dbReference>
<dbReference type="AlphaFoldDB" id="A0A9R1VLB4"/>
<dbReference type="Proteomes" id="UP000235145">
    <property type="component" value="Unassembled WGS sequence"/>
</dbReference>
<protein>
    <recommendedName>
        <fullName evidence="5">TIR domain-containing protein</fullName>
    </recommendedName>
</protein>
<feature type="domain" description="TIR" evidence="5">
    <location>
        <begin position="158"/>
        <end position="322"/>
    </location>
</feature>
<evidence type="ECO:0000313" key="6">
    <source>
        <dbReference type="EMBL" id="KAJ0206696.1"/>
    </source>
</evidence>
<dbReference type="GO" id="GO:0043531">
    <property type="term" value="F:ADP binding"/>
    <property type="evidence" value="ECO:0007669"/>
    <property type="project" value="InterPro"/>
</dbReference>
<dbReference type="SUPFAM" id="SSF46785">
    <property type="entry name" value="Winged helix' DNA-binding domain"/>
    <property type="match status" value="1"/>
</dbReference>
<dbReference type="Pfam" id="PF01582">
    <property type="entry name" value="TIR"/>
    <property type="match status" value="2"/>
</dbReference>
<dbReference type="PROSITE" id="PS51450">
    <property type="entry name" value="LRR"/>
    <property type="match status" value="1"/>
</dbReference>
<gene>
    <name evidence="6" type="ORF">LSAT_V11C500274730</name>
</gene>
<dbReference type="Gene3D" id="3.40.50.300">
    <property type="entry name" value="P-loop containing nucleotide triphosphate hydrolases"/>
    <property type="match status" value="1"/>
</dbReference>
<dbReference type="GO" id="GO:0051707">
    <property type="term" value="P:response to other organism"/>
    <property type="evidence" value="ECO:0007669"/>
    <property type="project" value="UniProtKB-ARBA"/>
</dbReference>
<dbReference type="InterPro" id="IPR001611">
    <property type="entry name" value="Leu-rich_rpt"/>
</dbReference>
<accession>A0A9R1VLB4</accession>
<dbReference type="InterPro" id="IPR055414">
    <property type="entry name" value="LRR_R13L4/SHOC2-like"/>
</dbReference>
<keyword evidence="4" id="KW-0520">NAD</keyword>
<dbReference type="Pfam" id="PF23598">
    <property type="entry name" value="LRR_14"/>
    <property type="match status" value="2"/>
</dbReference>
<evidence type="ECO:0000256" key="3">
    <source>
        <dbReference type="ARBA" id="ARBA00022821"/>
    </source>
</evidence>
<dbReference type="InterPro" id="IPR002182">
    <property type="entry name" value="NB-ARC"/>
</dbReference>
<dbReference type="FunFam" id="3.40.50.10140:FF:000007">
    <property type="entry name" value="Disease resistance protein (TIR-NBS-LRR class)"/>
    <property type="match status" value="1"/>
</dbReference>
<dbReference type="InterPro" id="IPR035897">
    <property type="entry name" value="Toll_tir_struct_dom_sf"/>
</dbReference>
<dbReference type="GO" id="GO:0007165">
    <property type="term" value="P:signal transduction"/>
    <property type="evidence" value="ECO:0007669"/>
    <property type="project" value="InterPro"/>
</dbReference>
<dbReference type="InterPro" id="IPR027417">
    <property type="entry name" value="P-loop_NTPase"/>
</dbReference>
<evidence type="ECO:0000313" key="7">
    <source>
        <dbReference type="Proteomes" id="UP000235145"/>
    </source>
</evidence>
<dbReference type="InterPro" id="IPR032675">
    <property type="entry name" value="LRR_dom_sf"/>
</dbReference>
<reference evidence="6 7" key="1">
    <citation type="journal article" date="2017" name="Nat. Commun.">
        <title>Genome assembly with in vitro proximity ligation data and whole-genome triplication in lettuce.</title>
        <authorList>
            <person name="Reyes-Chin-Wo S."/>
            <person name="Wang Z."/>
            <person name="Yang X."/>
            <person name="Kozik A."/>
            <person name="Arikit S."/>
            <person name="Song C."/>
            <person name="Xia L."/>
            <person name="Froenicke L."/>
            <person name="Lavelle D.O."/>
            <person name="Truco M.J."/>
            <person name="Xia R."/>
            <person name="Zhu S."/>
            <person name="Xu C."/>
            <person name="Xu H."/>
            <person name="Xu X."/>
            <person name="Cox K."/>
            <person name="Korf I."/>
            <person name="Meyers B.C."/>
            <person name="Michelmore R.W."/>
        </authorList>
    </citation>
    <scope>NUCLEOTIDE SEQUENCE [LARGE SCALE GENOMIC DNA]</scope>
    <source>
        <strain evidence="7">cv. Salinas</strain>
        <tissue evidence="6">Seedlings</tissue>
    </source>
</reference>
<dbReference type="PRINTS" id="PR00364">
    <property type="entry name" value="DISEASERSIST"/>
</dbReference>
<evidence type="ECO:0000259" key="5">
    <source>
        <dbReference type="PROSITE" id="PS50104"/>
    </source>
</evidence>
<dbReference type="Gene3D" id="3.40.50.10140">
    <property type="entry name" value="Toll/interleukin-1 receptor homology (TIR) domain"/>
    <property type="match status" value="2"/>
</dbReference>
<dbReference type="InterPro" id="IPR003591">
    <property type="entry name" value="Leu-rich_rpt_typical-subtyp"/>
</dbReference>
<dbReference type="PROSITE" id="PS50104">
    <property type="entry name" value="TIR"/>
    <property type="match status" value="1"/>
</dbReference>
<sequence>MACLDELVNIMKLSKITEGGLNVLPVFYDVDPLELRNPDEPLGEIRRKNWHFGSMFRREYYSVEQEKLWRQAVVELTKLHGLKLKLKSIPNWDVLDFVEEIAETVMRNLGRMNASSIDENVVELVKPHKKNARSLKVKPEVCSSKFPMATSKLQDFGRTYDVFVSFRGEDTRKNFVDHLCAALEGHQIYTFNDDEKLDRGKSIAPELLKAIEESAISVIIFSKNYASSTWCLDELVKIMSCHKTRGQIVFPVFYHVDPSDVRKQKGHFGKGLAQHYKAEKMQVWREVLVEAANLSGWDLKTIANGHEAICIKDIVKRIQRELNRVSVTTDENLVGLEHRTEEVISLLDGDHGVCMIGIWGMGGAGKTTLARVLFDEISYHFDGVSFLENVREVSRQYGLQNLQKLLLGDVVKEENMRVRSVVDGKHILSKRLRHKKVLLVLDDVDSLSQLEALTGSLNWFGEGSRIVITTRDEHVLVAHGIKEKNIYKISLLNDNEAIQLFKCYAFKTSIPSKEYEEASQQGWTSTLNKLKSIPDKETMEVLKMSYDGLDNEYKEAFLHIACFFRGWEKDTVFWILESCEFYPHIVARVLEQKSLIIISNERLLMHDLIQEMGKDIVRRMQPNELGRHSRLWDPHEIVDVLKENTVEEFSFRSHLLHSTLPDKTEQGKKEIKAIVVGNVHVVDSMNMSEAFRNMRNLRLLYFHAMTEEMSPCAPAYLPNELRWLTWNYFNQDSLPKTFNANKLVGLEMPHSNIVQLWTSWDVKLLEVKTPDFNQIPNLERLNIGFCLSLLEVHTSIGVLQRLTYLSLSGCLNLKHLPESLGNLVGLAELNVSHCLIEELPETIGNLYNLVYLNLTYCQKLKSLPSTISRLNRLETLDLHHCISLEKFPDNLDSLESLENLLASSTSVIHLPDAITRLKRLKTLDLHHCFSIKTPLNLSAVCNDIGVGQNLIYLNLSSCIQLKEFPESLGYLENLLNLDLSHNMIKQLPSSIGNLTKLVCLNLTYCHYLKRLPATISRLKDLKTIQLDGCVSLDGLPENLDQLESLEDLIVSSTSIRYLPNNISRCKSLKSLNVHDCKSLTYLPPAIGDIESLEVLRASGSGIMFIPDSICSSKSLKILDLHDCSNLQELPTYLGNIESLEEIYISGTHVAELPPSIDGFEVP</sequence>
<dbReference type="InterPro" id="IPR000157">
    <property type="entry name" value="TIR_dom"/>
</dbReference>
<dbReference type="PANTHER" id="PTHR11017">
    <property type="entry name" value="LEUCINE-RICH REPEAT-CONTAINING PROTEIN"/>
    <property type="match status" value="1"/>
</dbReference>
<evidence type="ECO:0000256" key="4">
    <source>
        <dbReference type="ARBA" id="ARBA00023027"/>
    </source>
</evidence>
<comment type="caution">
    <text evidence="6">The sequence shown here is derived from an EMBL/GenBank/DDBJ whole genome shotgun (WGS) entry which is preliminary data.</text>
</comment>
<name>A0A9R1VLB4_LACSA</name>
<dbReference type="Pfam" id="PF00931">
    <property type="entry name" value="NB-ARC"/>
    <property type="match status" value="1"/>
</dbReference>
<dbReference type="SUPFAM" id="SSF52200">
    <property type="entry name" value="Toll/Interleukin receptor TIR domain"/>
    <property type="match status" value="1"/>
</dbReference>
<dbReference type="PANTHER" id="PTHR11017:SF544">
    <property type="entry name" value="ADP-RIBOSYL CYCLASE_CYCLIC ADP-RIBOSE HYDROLASE"/>
    <property type="match status" value="1"/>
</dbReference>
<dbReference type="Pfam" id="PF23282">
    <property type="entry name" value="WHD_ROQ1"/>
    <property type="match status" value="1"/>
</dbReference>
<dbReference type="SMART" id="SM00255">
    <property type="entry name" value="TIR"/>
    <property type="match status" value="1"/>
</dbReference>
<dbReference type="EMBL" id="NBSK02000005">
    <property type="protein sequence ID" value="KAJ0206696.1"/>
    <property type="molecule type" value="Genomic_DNA"/>
</dbReference>
<dbReference type="InterPro" id="IPR036390">
    <property type="entry name" value="WH_DNA-bd_sf"/>
</dbReference>
<evidence type="ECO:0000256" key="2">
    <source>
        <dbReference type="ARBA" id="ARBA00022737"/>
    </source>
</evidence>
<dbReference type="SUPFAM" id="SSF52540">
    <property type="entry name" value="P-loop containing nucleoside triphosphate hydrolases"/>
    <property type="match status" value="1"/>
</dbReference>
<keyword evidence="3" id="KW-0611">Plant defense</keyword>
<keyword evidence="2" id="KW-0677">Repeat</keyword>
<evidence type="ECO:0000256" key="1">
    <source>
        <dbReference type="ARBA" id="ARBA00022614"/>
    </source>
</evidence>
<dbReference type="SMART" id="SM00369">
    <property type="entry name" value="LRR_TYP"/>
    <property type="match status" value="4"/>
</dbReference>